<gene>
    <name evidence="2" type="primary">atp8</name>
</gene>
<keyword evidence="1" id="KW-0472">Membrane</keyword>
<protein>
    <submittedName>
        <fullName evidence="2">ATP synthase F0 subunit 8</fullName>
    </submittedName>
</protein>
<dbReference type="AlphaFoldDB" id="A0A7M3UIX5"/>
<dbReference type="GeneID" id="63044472"/>
<reference evidence="2" key="1">
    <citation type="submission" date="2020-09" db="EMBL/GenBank/DDBJ databases">
        <title>Nereis zonata mitochondrion.</title>
        <authorList>
            <person name="Kim B.-M."/>
            <person name="Park T.-Y."/>
            <person name="Rhee J.-S."/>
        </authorList>
    </citation>
    <scope>NUCLEOTIDE SEQUENCE</scope>
</reference>
<keyword evidence="2" id="KW-0496">Mitochondrion</keyword>
<evidence type="ECO:0000256" key="1">
    <source>
        <dbReference type="SAM" id="Phobius"/>
    </source>
</evidence>
<dbReference type="EMBL" id="MT980928">
    <property type="protein sequence ID" value="QOH99540.1"/>
    <property type="molecule type" value="Genomic_DNA"/>
</dbReference>
<accession>A0A7M3UIX5</accession>
<name>A0A7M3UIX5_9ANNE</name>
<evidence type="ECO:0000313" key="2">
    <source>
        <dbReference type="EMBL" id="QOH99540.1"/>
    </source>
</evidence>
<organism evidence="2">
    <name type="scientific">Nereis zonata</name>
    <dbReference type="NCBI Taxonomy" id="880888"/>
    <lineage>
        <taxon>Eukaryota</taxon>
        <taxon>Metazoa</taxon>
        <taxon>Spiralia</taxon>
        <taxon>Lophotrochozoa</taxon>
        <taxon>Annelida</taxon>
        <taxon>Polychaeta</taxon>
        <taxon>Errantia</taxon>
        <taxon>Phyllodocida</taxon>
        <taxon>Nereididae</taxon>
        <taxon>Nereis</taxon>
    </lineage>
</organism>
<proteinExistence type="predicted"/>
<keyword evidence="1" id="KW-1133">Transmembrane helix</keyword>
<keyword evidence="1" id="KW-0812">Transmembrane</keyword>
<dbReference type="RefSeq" id="YP_010010534.1">
    <property type="nucleotide sequence ID" value="NC_053360.1"/>
</dbReference>
<geneLocation type="mitochondrion" evidence="2"/>
<feature type="transmembrane region" description="Helical" evidence="1">
    <location>
        <begin position="12"/>
        <end position="31"/>
    </location>
</feature>
<sequence>MPHLSPMNWITMPLIMIFVLLTLVTILWWQFIPSFPPCAAGGDSAPKSWKWW</sequence>